<gene>
    <name evidence="1" type="ORF">DSL64_13715</name>
</gene>
<proteinExistence type="predicted"/>
<accession>A0A3D8YAZ4</accession>
<comment type="caution">
    <text evidence="1">The sequence shown here is derived from an EMBL/GenBank/DDBJ whole genome shotgun (WGS) entry which is preliminary data.</text>
</comment>
<name>A0A3D8YAZ4_9BACT</name>
<sequence>MSDFMKKYILILLIFNFIASNSKAQPIEKQVELVLGKSVHVESKGQSFSINTSVTRWKSKVVVRIASAGEIRDSSLVLHVVLPVVNGYDYDLADLISQNKDASLEGKAVIPFPAIRRTDGTYAFAVPLIQTLSNYPQRKEIYIGFKQ</sequence>
<evidence type="ECO:0000313" key="1">
    <source>
        <dbReference type="EMBL" id="REA60947.1"/>
    </source>
</evidence>
<organism evidence="1 2">
    <name type="scientific">Dyadobacter luteus</name>
    <dbReference type="NCBI Taxonomy" id="2259619"/>
    <lineage>
        <taxon>Bacteria</taxon>
        <taxon>Pseudomonadati</taxon>
        <taxon>Bacteroidota</taxon>
        <taxon>Cytophagia</taxon>
        <taxon>Cytophagales</taxon>
        <taxon>Spirosomataceae</taxon>
        <taxon>Dyadobacter</taxon>
    </lineage>
</organism>
<dbReference type="Proteomes" id="UP000256373">
    <property type="component" value="Unassembled WGS sequence"/>
</dbReference>
<protein>
    <submittedName>
        <fullName evidence="1">Uncharacterized protein</fullName>
    </submittedName>
</protein>
<evidence type="ECO:0000313" key="2">
    <source>
        <dbReference type="Proteomes" id="UP000256373"/>
    </source>
</evidence>
<keyword evidence="2" id="KW-1185">Reference proteome</keyword>
<dbReference type="EMBL" id="QNUL01000009">
    <property type="protein sequence ID" value="REA60947.1"/>
    <property type="molecule type" value="Genomic_DNA"/>
</dbReference>
<dbReference type="AlphaFoldDB" id="A0A3D8YAZ4"/>
<reference evidence="1 2" key="1">
    <citation type="submission" date="2018-07" db="EMBL/GenBank/DDBJ databases">
        <title>Dyadobacter roseus sp. nov., isolated from rose rhizosphere soil.</title>
        <authorList>
            <person name="Chen L."/>
        </authorList>
    </citation>
    <scope>NUCLEOTIDE SEQUENCE [LARGE SCALE GENOMIC DNA]</scope>
    <source>
        <strain evidence="1 2">RS19</strain>
    </source>
</reference>